<evidence type="ECO:0000313" key="2">
    <source>
        <dbReference type="EMBL" id="MBT0995210.1"/>
    </source>
</evidence>
<comment type="caution">
    <text evidence="2">The sequence shown here is derived from an EMBL/GenBank/DDBJ whole genome shotgun (WGS) entry which is preliminary data.</text>
</comment>
<accession>A0ABS5U1F4</accession>
<organism evidence="2 3">
    <name type="scientific">Cellulomonas fulva</name>
    <dbReference type="NCBI Taxonomy" id="2835530"/>
    <lineage>
        <taxon>Bacteria</taxon>
        <taxon>Bacillati</taxon>
        <taxon>Actinomycetota</taxon>
        <taxon>Actinomycetes</taxon>
        <taxon>Micrococcales</taxon>
        <taxon>Cellulomonadaceae</taxon>
        <taxon>Cellulomonas</taxon>
    </lineage>
</organism>
<name>A0ABS5U1F4_9CELL</name>
<dbReference type="InterPro" id="IPR050266">
    <property type="entry name" value="AB_hydrolase_sf"/>
</dbReference>
<dbReference type="SUPFAM" id="SSF53474">
    <property type="entry name" value="alpha/beta-Hydrolases"/>
    <property type="match status" value="1"/>
</dbReference>
<evidence type="ECO:0000259" key="1">
    <source>
        <dbReference type="Pfam" id="PF12697"/>
    </source>
</evidence>
<dbReference type="Gene3D" id="3.40.50.1820">
    <property type="entry name" value="alpha/beta hydrolase"/>
    <property type="match status" value="1"/>
</dbReference>
<sequence length="229" mass="24428">MLVHGTRTSSAIWDPQVTALARHGHPTVALDLPGHGTRSDERFTLEGALAAIDEAVARCAVPPLLVGLSLGGYVSLAYAGRHSDRVAGVVLAGCSTQTRGPVLRGYSRASTWVTRVLGTGRGTWHVVTDMLHALAGYSPLADLRRLHHLPVWLVNGRADPLRLEERRYLRARPGTTLTVVPRAGHDVNTHAPAAFNRVLLTALHELATAPAAVARVVLPQPTPVPLPAL</sequence>
<dbReference type="GO" id="GO:0016787">
    <property type="term" value="F:hydrolase activity"/>
    <property type="evidence" value="ECO:0007669"/>
    <property type="project" value="UniProtKB-KW"/>
</dbReference>
<dbReference type="Pfam" id="PF12697">
    <property type="entry name" value="Abhydrolase_6"/>
    <property type="match status" value="1"/>
</dbReference>
<dbReference type="PRINTS" id="PR00111">
    <property type="entry name" value="ABHYDROLASE"/>
</dbReference>
<gene>
    <name evidence="2" type="ORF">KIN34_13045</name>
</gene>
<dbReference type="EMBL" id="JAHBOH010000001">
    <property type="protein sequence ID" value="MBT0995210.1"/>
    <property type="molecule type" value="Genomic_DNA"/>
</dbReference>
<dbReference type="PANTHER" id="PTHR43798">
    <property type="entry name" value="MONOACYLGLYCEROL LIPASE"/>
    <property type="match status" value="1"/>
</dbReference>
<dbReference type="InterPro" id="IPR000073">
    <property type="entry name" value="AB_hydrolase_1"/>
</dbReference>
<dbReference type="PANTHER" id="PTHR43798:SF33">
    <property type="entry name" value="HYDROLASE, PUTATIVE (AFU_ORTHOLOGUE AFUA_2G14860)-RELATED"/>
    <property type="match status" value="1"/>
</dbReference>
<proteinExistence type="predicted"/>
<dbReference type="Proteomes" id="UP000722125">
    <property type="component" value="Unassembled WGS sequence"/>
</dbReference>
<reference evidence="2 3" key="1">
    <citation type="submission" date="2021-05" db="EMBL/GenBank/DDBJ databases">
        <title>Description of Cellulomonas sp. DKR-3 sp. nov.</title>
        <authorList>
            <person name="Dahal R.H."/>
            <person name="Chaudhary D.K."/>
        </authorList>
    </citation>
    <scope>NUCLEOTIDE SEQUENCE [LARGE SCALE GENOMIC DNA]</scope>
    <source>
        <strain evidence="2 3">DKR-3</strain>
    </source>
</reference>
<keyword evidence="3" id="KW-1185">Reference proteome</keyword>
<dbReference type="InterPro" id="IPR029058">
    <property type="entry name" value="AB_hydrolase_fold"/>
</dbReference>
<keyword evidence="2" id="KW-0378">Hydrolase</keyword>
<evidence type="ECO:0000313" key="3">
    <source>
        <dbReference type="Proteomes" id="UP000722125"/>
    </source>
</evidence>
<feature type="domain" description="AB hydrolase-1" evidence="1">
    <location>
        <begin position="2"/>
        <end position="197"/>
    </location>
</feature>
<protein>
    <submittedName>
        <fullName evidence="2">Alpha/beta hydrolase</fullName>
    </submittedName>
</protein>